<comment type="caution">
    <text evidence="1">The sequence shown here is derived from an EMBL/GenBank/DDBJ whole genome shotgun (WGS) entry which is preliminary data.</text>
</comment>
<evidence type="ECO:0000313" key="2">
    <source>
        <dbReference type="Proteomes" id="UP000230407"/>
    </source>
</evidence>
<gene>
    <name evidence="1" type="ORF">CUT44_03080</name>
</gene>
<organism evidence="1 2">
    <name type="scientific">Streptomyces carminius</name>
    <dbReference type="NCBI Taxonomy" id="2665496"/>
    <lineage>
        <taxon>Bacteria</taxon>
        <taxon>Bacillati</taxon>
        <taxon>Actinomycetota</taxon>
        <taxon>Actinomycetes</taxon>
        <taxon>Kitasatosporales</taxon>
        <taxon>Streptomycetaceae</taxon>
        <taxon>Streptomyces</taxon>
    </lineage>
</organism>
<name>A0A2M8M5M4_9ACTN</name>
<proteinExistence type="predicted"/>
<evidence type="ECO:0000313" key="1">
    <source>
        <dbReference type="EMBL" id="PJE99517.1"/>
    </source>
</evidence>
<dbReference type="Proteomes" id="UP000230407">
    <property type="component" value="Unassembled WGS sequence"/>
</dbReference>
<protein>
    <submittedName>
        <fullName evidence="1">Uncharacterized protein</fullName>
    </submittedName>
</protein>
<keyword evidence="2" id="KW-1185">Reference proteome</keyword>
<sequence length="226" mass="24340">MSTVVRTYLKNQGMNPVEVQAAIGRSGRLLIAANDVKSNAHLRDLFNRGDGTQVLAGMMEQTRGKGFPAEPRNQQEIHDREIRQHTKAKPEAASPPSFPGIQSALNSGVTVAVAGPPGMHAERRIVAHNDGITPDHLGGTKRPCASCATALYPEGGPGVHPGIFQSDDVFNIGFPEYDHSDLGNEKASAERMFQRINKAVEYTYVTVTKRGVEVPEIGSESESEPG</sequence>
<accession>A0A2M8M5M4</accession>
<dbReference type="AlphaFoldDB" id="A0A2M8M5M4"/>
<reference evidence="1 2" key="1">
    <citation type="submission" date="2017-11" db="EMBL/GenBank/DDBJ databases">
        <title>Streptomyces carmine sp. nov., a novel actinomycete isolated from Sophora alopecuroides in Xinjiang, China.</title>
        <authorList>
            <person name="Wang Y."/>
            <person name="Luo X."/>
            <person name="Wan C."/>
            <person name="Zhang L."/>
        </authorList>
    </citation>
    <scope>NUCLEOTIDE SEQUENCE [LARGE SCALE GENOMIC DNA]</scope>
    <source>
        <strain evidence="1 2">TRM SA0054</strain>
    </source>
</reference>
<dbReference type="EMBL" id="PGGW01000011">
    <property type="protein sequence ID" value="PJE99517.1"/>
    <property type="molecule type" value="Genomic_DNA"/>
</dbReference>